<feature type="domain" description="HNH nuclease" evidence="1">
    <location>
        <begin position="54"/>
        <end position="95"/>
    </location>
</feature>
<dbReference type="InterPro" id="IPR016177">
    <property type="entry name" value="DNA-bd_dom_sf"/>
</dbReference>
<accession>A0AA51VIQ9</accession>
<evidence type="ECO:0000313" key="2">
    <source>
        <dbReference type="EMBL" id="WMX18928.1"/>
    </source>
</evidence>
<dbReference type="InterPro" id="IPR044925">
    <property type="entry name" value="His-Me_finger_sf"/>
</dbReference>
<reference evidence="2 3" key="1">
    <citation type="submission" date="2023-05" db="EMBL/GenBank/DDBJ databases">
        <title>Complete genome sequence of three non-O157 smooth Escherichia coli infecting phages.</title>
        <authorList>
            <person name="Pas C."/>
            <person name="Briers Y."/>
            <person name="Fieseler L."/>
        </authorList>
    </citation>
    <scope>NUCLEOTIDE SEQUENCE [LARGE SCALE GENOMIC DNA]</scope>
</reference>
<dbReference type="SUPFAM" id="SSF54060">
    <property type="entry name" value="His-Me finger endonucleases"/>
    <property type="match status" value="1"/>
</dbReference>
<dbReference type="Gene3D" id="1.20.5.2050">
    <property type="match status" value="1"/>
</dbReference>
<proteinExistence type="predicted"/>
<evidence type="ECO:0000259" key="1">
    <source>
        <dbReference type="Pfam" id="PF13392"/>
    </source>
</evidence>
<protein>
    <recommendedName>
        <fullName evidence="1">HNH nuclease domain-containing protein</fullName>
    </recommendedName>
</protein>
<dbReference type="Pfam" id="PF13392">
    <property type="entry name" value="HNH_3"/>
    <property type="match status" value="1"/>
</dbReference>
<dbReference type="SUPFAM" id="SSF54171">
    <property type="entry name" value="DNA-binding domain"/>
    <property type="match status" value="1"/>
</dbReference>
<dbReference type="InterPro" id="IPR003615">
    <property type="entry name" value="HNH_nuc"/>
</dbReference>
<dbReference type="Gene3D" id="3.90.75.20">
    <property type="match status" value="1"/>
</dbReference>
<name>A0AA51VIQ9_9CAUD</name>
<sequence>MDREELKRLLKYDPNSGQFTWKVKKGRKNVGDAAGCFYGKHRYRCIKLNQILYQSHRLAYLYMEGYIPDCVDHIDGDPSNNKWCNLREATLSQNQWNRKISINCTSGIKGVSFHKRANKWRAIIGVSGKSIHLGYYATKEEAEEALRLKREDLHLGFHRHK</sequence>
<dbReference type="Proteomes" id="UP001182149">
    <property type="component" value="Segment"/>
</dbReference>
<organism evidence="2 3">
    <name type="scientific">Escherichia phage vB_EcoP_PAS59</name>
    <dbReference type="NCBI Taxonomy" id="3053873"/>
    <lineage>
        <taxon>Viruses</taxon>
        <taxon>Duplodnaviria</taxon>
        <taxon>Heunggongvirae</taxon>
        <taxon>Uroviricota</taxon>
        <taxon>Caudoviricetes</taxon>
        <taxon>Mktvariviridae</taxon>
        <taxon>Gordonclarkvirinae</taxon>
        <taxon>Suseptimavirus</taxon>
        <taxon>Suseptimavirus PAS59</taxon>
    </lineage>
</organism>
<keyword evidence="3" id="KW-1185">Reference proteome</keyword>
<dbReference type="GO" id="GO:0003677">
    <property type="term" value="F:DNA binding"/>
    <property type="evidence" value="ECO:0007669"/>
    <property type="project" value="InterPro"/>
</dbReference>
<dbReference type="EMBL" id="OQ921332">
    <property type="protein sequence ID" value="WMX18928.1"/>
    <property type="molecule type" value="Genomic_DNA"/>
</dbReference>
<evidence type="ECO:0000313" key="3">
    <source>
        <dbReference type="Proteomes" id="UP001182149"/>
    </source>
</evidence>